<comment type="subunit">
    <text evidence="2 11">Heterotrimer of A, B and C subunits.</text>
</comment>
<dbReference type="AlphaFoldDB" id="A0A7W4W965"/>
<evidence type="ECO:0000256" key="5">
    <source>
        <dbReference type="ARBA" id="ARBA00022741"/>
    </source>
</evidence>
<evidence type="ECO:0000256" key="9">
    <source>
        <dbReference type="ARBA" id="ARBA00047380"/>
    </source>
</evidence>
<comment type="catalytic activity">
    <reaction evidence="10 11">
        <text>L-glutamyl-tRNA(Gln) + L-glutamine + ATP + H2O = L-glutaminyl-tRNA(Gln) + L-glutamate + ADP + phosphate + H(+)</text>
        <dbReference type="Rhea" id="RHEA:17521"/>
        <dbReference type="Rhea" id="RHEA-COMP:9681"/>
        <dbReference type="Rhea" id="RHEA-COMP:9684"/>
        <dbReference type="ChEBI" id="CHEBI:15377"/>
        <dbReference type="ChEBI" id="CHEBI:15378"/>
        <dbReference type="ChEBI" id="CHEBI:29985"/>
        <dbReference type="ChEBI" id="CHEBI:30616"/>
        <dbReference type="ChEBI" id="CHEBI:43474"/>
        <dbReference type="ChEBI" id="CHEBI:58359"/>
        <dbReference type="ChEBI" id="CHEBI:78520"/>
        <dbReference type="ChEBI" id="CHEBI:78521"/>
        <dbReference type="ChEBI" id="CHEBI:456216"/>
    </reaction>
</comment>
<dbReference type="InterPro" id="IPR042114">
    <property type="entry name" value="GatB_C_1"/>
</dbReference>
<dbReference type="SUPFAM" id="SSF55931">
    <property type="entry name" value="Glutamine synthetase/guanido kinase"/>
    <property type="match status" value="1"/>
</dbReference>
<dbReference type="Pfam" id="PF02637">
    <property type="entry name" value="GatB_Yqey"/>
    <property type="match status" value="1"/>
</dbReference>
<dbReference type="Gene3D" id="1.10.150.380">
    <property type="entry name" value="GatB domain, N-terminal subdomain"/>
    <property type="match status" value="1"/>
</dbReference>
<dbReference type="InterPro" id="IPR003789">
    <property type="entry name" value="Asn/Gln_tRNA_amidoTrase-B-like"/>
</dbReference>
<comment type="function">
    <text evidence="8 11">Allows the formation of correctly charged Asn-tRNA(Asn) or Gln-tRNA(Gln) through the transamidation of misacylated Asp-tRNA(Asn) or Glu-tRNA(Gln) in organisms which lack either or both of asparaginyl-tRNA or glutaminyl-tRNA synthetases. The reaction takes place in the presence of glutamine and ATP through an activated phospho-Asp-tRNA(Asn) or phospho-Glu-tRNA(Gln).</text>
</comment>
<keyword evidence="14" id="KW-1185">Reference proteome</keyword>
<dbReference type="InterPro" id="IPR014746">
    <property type="entry name" value="Gln_synth/guanido_kin_cat_dom"/>
</dbReference>
<name>A0A7W4W965_9GAMM</name>
<keyword evidence="4 11" id="KW-0436">Ligase</keyword>
<dbReference type="RefSeq" id="WP_343057363.1">
    <property type="nucleotide sequence ID" value="NZ_JACHWZ010000001.1"/>
</dbReference>
<evidence type="ECO:0000256" key="8">
    <source>
        <dbReference type="ARBA" id="ARBA00024799"/>
    </source>
</evidence>
<dbReference type="EMBL" id="JACHWZ010000001">
    <property type="protein sequence ID" value="MBB3059346.1"/>
    <property type="molecule type" value="Genomic_DNA"/>
</dbReference>
<dbReference type="GO" id="GO:0050567">
    <property type="term" value="F:glutaminyl-tRNA synthase (glutamine-hydrolyzing) activity"/>
    <property type="evidence" value="ECO:0007669"/>
    <property type="project" value="UniProtKB-UniRule"/>
</dbReference>
<dbReference type="Gene3D" id="1.10.10.410">
    <property type="match status" value="1"/>
</dbReference>
<dbReference type="GO" id="GO:0006412">
    <property type="term" value="P:translation"/>
    <property type="evidence" value="ECO:0007669"/>
    <property type="project" value="UniProtKB-UniRule"/>
</dbReference>
<evidence type="ECO:0000256" key="11">
    <source>
        <dbReference type="HAMAP-Rule" id="MF_00121"/>
    </source>
</evidence>
<organism evidence="13 14">
    <name type="scientific">Microbulbifer rhizosphaerae</name>
    <dbReference type="NCBI Taxonomy" id="1562603"/>
    <lineage>
        <taxon>Bacteria</taxon>
        <taxon>Pseudomonadati</taxon>
        <taxon>Pseudomonadota</taxon>
        <taxon>Gammaproteobacteria</taxon>
        <taxon>Cellvibrionales</taxon>
        <taxon>Microbulbiferaceae</taxon>
        <taxon>Microbulbifer</taxon>
    </lineage>
</organism>
<keyword evidence="5 11" id="KW-0547">Nucleotide-binding</keyword>
<dbReference type="PROSITE" id="PS01234">
    <property type="entry name" value="GATB"/>
    <property type="match status" value="1"/>
</dbReference>
<dbReference type="NCBIfam" id="NF004015">
    <property type="entry name" value="PRK05477.1-5"/>
    <property type="match status" value="1"/>
</dbReference>
<comment type="caution">
    <text evidence="13">The sequence shown here is derived from an EMBL/GenBank/DDBJ whole genome shotgun (WGS) entry which is preliminary data.</text>
</comment>
<dbReference type="NCBIfam" id="NF004014">
    <property type="entry name" value="PRK05477.1-4"/>
    <property type="match status" value="1"/>
</dbReference>
<comment type="similarity">
    <text evidence="1 11">Belongs to the GatB/GatE family. GatB subfamily.</text>
</comment>
<evidence type="ECO:0000313" key="14">
    <source>
        <dbReference type="Proteomes" id="UP000535937"/>
    </source>
</evidence>
<dbReference type="FunFam" id="1.10.10.410:FF:000001">
    <property type="entry name" value="Aspartyl/glutamyl-tRNA(Asn/Gln) amidotransferase subunit B"/>
    <property type="match status" value="1"/>
</dbReference>
<dbReference type="HAMAP" id="MF_00121">
    <property type="entry name" value="GatB"/>
    <property type="match status" value="1"/>
</dbReference>
<dbReference type="InterPro" id="IPR017959">
    <property type="entry name" value="Asn/Gln-tRNA_amidoTrfase_suB/E"/>
</dbReference>
<sequence>MEWEIVIGLEVHVQLATKSKLFSGASTRFGAAPNTQACAVDLAMPGTLPVPNEEAFRHAVMFGLAMNAEIGRRSVFERKNYFYPDLPKGYQTTQLAQPIVGPGEIEIHLEDGSSKKVRLHHAHLEEDAGKSLHETIFETHGHGMSGIDLNRAGTPLIEIVSEPDMRSAAEAVAYLKKIHSIVTYLGISDGDMSQGSMRCDANVSVRLKGEEKLGTRAEIKNINSFRFVEKAIVVEAQRQIDLIEDGGSVVQETRLYDSDKNETRSMRSKEVANDYRYFPCPDLLPVELSEDYVETVRSRLPELPDAKYARFQSEYSLSAYDADQLTQERAVADYFETVAKESGEPKLAANWVMGELAALLNREELPIERSPVSAEQLAGLIARITDNTISSKIAKQVFEAMAAGEGDADAVIEKRGLKQVSDTGAIEKMVDEVIAASPAQVENYRKAEEAKRPKMMGYFVGQIMKASKGQANPQMINKILKEKLDALL</sequence>
<dbReference type="Proteomes" id="UP000535937">
    <property type="component" value="Unassembled WGS sequence"/>
</dbReference>
<dbReference type="SUPFAM" id="SSF89095">
    <property type="entry name" value="GatB/YqeY motif"/>
    <property type="match status" value="1"/>
</dbReference>
<comment type="catalytic activity">
    <reaction evidence="9 11">
        <text>L-aspartyl-tRNA(Asn) + L-glutamine + ATP + H2O = L-asparaginyl-tRNA(Asn) + L-glutamate + ADP + phosphate + 2 H(+)</text>
        <dbReference type="Rhea" id="RHEA:14513"/>
        <dbReference type="Rhea" id="RHEA-COMP:9674"/>
        <dbReference type="Rhea" id="RHEA-COMP:9677"/>
        <dbReference type="ChEBI" id="CHEBI:15377"/>
        <dbReference type="ChEBI" id="CHEBI:15378"/>
        <dbReference type="ChEBI" id="CHEBI:29985"/>
        <dbReference type="ChEBI" id="CHEBI:30616"/>
        <dbReference type="ChEBI" id="CHEBI:43474"/>
        <dbReference type="ChEBI" id="CHEBI:58359"/>
        <dbReference type="ChEBI" id="CHEBI:78515"/>
        <dbReference type="ChEBI" id="CHEBI:78516"/>
        <dbReference type="ChEBI" id="CHEBI:456216"/>
    </reaction>
</comment>
<evidence type="ECO:0000259" key="12">
    <source>
        <dbReference type="SMART" id="SM00845"/>
    </source>
</evidence>
<keyword evidence="13" id="KW-0808">Transferase</keyword>
<feature type="domain" description="Asn/Gln amidotransferase" evidence="12">
    <location>
        <begin position="333"/>
        <end position="484"/>
    </location>
</feature>
<dbReference type="InterPro" id="IPR018027">
    <property type="entry name" value="Asn/Gln_amidotransferase"/>
</dbReference>
<dbReference type="GO" id="GO:0016740">
    <property type="term" value="F:transferase activity"/>
    <property type="evidence" value="ECO:0007669"/>
    <property type="project" value="UniProtKB-KW"/>
</dbReference>
<evidence type="ECO:0000256" key="7">
    <source>
        <dbReference type="ARBA" id="ARBA00022917"/>
    </source>
</evidence>
<dbReference type="InterPro" id="IPR023168">
    <property type="entry name" value="GatB_Yqey_C_2"/>
</dbReference>
<evidence type="ECO:0000256" key="3">
    <source>
        <dbReference type="ARBA" id="ARBA00016923"/>
    </source>
</evidence>
<evidence type="ECO:0000256" key="10">
    <source>
        <dbReference type="ARBA" id="ARBA00047913"/>
    </source>
</evidence>
<evidence type="ECO:0000313" key="13">
    <source>
        <dbReference type="EMBL" id="MBB3059346.1"/>
    </source>
</evidence>
<proteinExistence type="inferred from homology"/>
<dbReference type="GO" id="GO:0005524">
    <property type="term" value="F:ATP binding"/>
    <property type="evidence" value="ECO:0007669"/>
    <property type="project" value="UniProtKB-KW"/>
</dbReference>
<dbReference type="InterPro" id="IPR006075">
    <property type="entry name" value="Asn/Gln-tRNA_Trfase_suB/E_cat"/>
</dbReference>
<accession>A0A7W4W965</accession>
<dbReference type="PANTHER" id="PTHR11659:SF0">
    <property type="entry name" value="GLUTAMYL-TRNA(GLN) AMIDOTRANSFERASE SUBUNIT B, MITOCHONDRIAL"/>
    <property type="match status" value="1"/>
</dbReference>
<keyword evidence="7 11" id="KW-0648">Protein biosynthesis</keyword>
<dbReference type="InterPro" id="IPR004413">
    <property type="entry name" value="GatB"/>
</dbReference>
<evidence type="ECO:0000256" key="2">
    <source>
        <dbReference type="ARBA" id="ARBA00011123"/>
    </source>
</evidence>
<keyword evidence="6 11" id="KW-0067">ATP-binding</keyword>
<protein>
    <recommendedName>
        <fullName evidence="3 11">Aspartyl/glutamyl-tRNA(Asn/Gln) amidotransferase subunit B</fullName>
        <shortName evidence="11">Asp/Glu-ADT subunit B</shortName>
        <ecNumber evidence="11">6.3.5.-</ecNumber>
    </recommendedName>
</protein>
<dbReference type="InterPro" id="IPR017958">
    <property type="entry name" value="Gln-tRNA_amidoTrfase_suB_CS"/>
</dbReference>
<dbReference type="NCBIfam" id="NF004012">
    <property type="entry name" value="PRK05477.1-2"/>
    <property type="match status" value="1"/>
</dbReference>
<evidence type="ECO:0000256" key="1">
    <source>
        <dbReference type="ARBA" id="ARBA00005306"/>
    </source>
</evidence>
<dbReference type="PANTHER" id="PTHR11659">
    <property type="entry name" value="GLUTAMYL-TRNA GLN AMIDOTRANSFERASE SUBUNIT B MITOCHONDRIAL AND PROKARYOTIC PET112-RELATED"/>
    <property type="match status" value="1"/>
</dbReference>
<dbReference type="GO" id="GO:0070681">
    <property type="term" value="P:glutaminyl-tRNAGln biosynthesis via transamidation"/>
    <property type="evidence" value="ECO:0007669"/>
    <property type="project" value="TreeGrafter"/>
</dbReference>
<dbReference type="Pfam" id="PF02934">
    <property type="entry name" value="GatB_N"/>
    <property type="match status" value="1"/>
</dbReference>
<dbReference type="SMART" id="SM00845">
    <property type="entry name" value="GatB_Yqey"/>
    <property type="match status" value="1"/>
</dbReference>
<dbReference type="FunFam" id="1.10.150.380:FF:000001">
    <property type="entry name" value="Aspartyl/glutamyl-tRNA(Asn/Gln) amidotransferase subunit B"/>
    <property type="match status" value="1"/>
</dbReference>
<dbReference type="EC" id="6.3.5.-" evidence="11"/>
<dbReference type="NCBIfam" id="TIGR00133">
    <property type="entry name" value="gatB"/>
    <property type="match status" value="1"/>
</dbReference>
<gene>
    <name evidence="11" type="primary">gatB</name>
    <name evidence="13" type="ORF">FHS09_000147</name>
</gene>
<reference evidence="13 14" key="1">
    <citation type="submission" date="2020-08" db="EMBL/GenBank/DDBJ databases">
        <title>Genomic Encyclopedia of Type Strains, Phase III (KMG-III): the genomes of soil and plant-associated and newly described type strains.</title>
        <authorList>
            <person name="Whitman W."/>
        </authorList>
    </citation>
    <scope>NUCLEOTIDE SEQUENCE [LARGE SCALE GENOMIC DNA]</scope>
    <source>
        <strain evidence="13 14">CECT 8799</strain>
    </source>
</reference>
<evidence type="ECO:0000256" key="4">
    <source>
        <dbReference type="ARBA" id="ARBA00022598"/>
    </source>
</evidence>
<evidence type="ECO:0000256" key="6">
    <source>
        <dbReference type="ARBA" id="ARBA00022840"/>
    </source>
</evidence>